<keyword evidence="3" id="KW-1185">Reference proteome</keyword>
<name>A0A4C1WSR0_EUMVA</name>
<proteinExistence type="predicted"/>
<evidence type="ECO:0000313" key="3">
    <source>
        <dbReference type="Proteomes" id="UP000299102"/>
    </source>
</evidence>
<dbReference type="EMBL" id="BGZK01000649">
    <property type="protein sequence ID" value="GBP54526.1"/>
    <property type="molecule type" value="Genomic_DNA"/>
</dbReference>
<accession>A0A4C1WSR0</accession>
<dbReference type="OrthoDB" id="10048737at2759"/>
<dbReference type="AlphaFoldDB" id="A0A4C1WSR0"/>
<protein>
    <submittedName>
        <fullName evidence="2">Uncharacterized protein</fullName>
    </submittedName>
</protein>
<dbReference type="Proteomes" id="UP000299102">
    <property type="component" value="Unassembled WGS sequence"/>
</dbReference>
<reference evidence="2 3" key="1">
    <citation type="journal article" date="2019" name="Commun. Biol.">
        <title>The bagworm genome reveals a unique fibroin gene that provides high tensile strength.</title>
        <authorList>
            <person name="Kono N."/>
            <person name="Nakamura H."/>
            <person name="Ohtoshi R."/>
            <person name="Tomita M."/>
            <person name="Numata K."/>
            <person name="Arakawa K."/>
        </authorList>
    </citation>
    <scope>NUCLEOTIDE SEQUENCE [LARGE SCALE GENOMIC DNA]</scope>
</reference>
<sequence>MPEWKGRVPLTHPHCERITCLDAIKYFALLRSSSSTGSLSLSVFHILPDVRDIDRIFYRPILLRYQLSPGDEDTAPHQNVKGYKGSVPTANHSPLAQADDKNPDVVPLGKDFHPPHEIERIPEPPPYGAVVTGAAGARGDSRAQTPHTPITPGSDAQSIGTIGEDRRSIASGILSRRREVVTTRTPLLANAHRESCV</sequence>
<feature type="region of interest" description="Disordered" evidence="1">
    <location>
        <begin position="68"/>
        <end position="160"/>
    </location>
</feature>
<organism evidence="2 3">
    <name type="scientific">Eumeta variegata</name>
    <name type="common">Bagworm moth</name>
    <name type="synonym">Eumeta japonica</name>
    <dbReference type="NCBI Taxonomy" id="151549"/>
    <lineage>
        <taxon>Eukaryota</taxon>
        <taxon>Metazoa</taxon>
        <taxon>Ecdysozoa</taxon>
        <taxon>Arthropoda</taxon>
        <taxon>Hexapoda</taxon>
        <taxon>Insecta</taxon>
        <taxon>Pterygota</taxon>
        <taxon>Neoptera</taxon>
        <taxon>Endopterygota</taxon>
        <taxon>Lepidoptera</taxon>
        <taxon>Glossata</taxon>
        <taxon>Ditrysia</taxon>
        <taxon>Tineoidea</taxon>
        <taxon>Psychidae</taxon>
        <taxon>Oiketicinae</taxon>
        <taxon>Eumeta</taxon>
    </lineage>
</organism>
<feature type="compositionally biased region" description="Basic and acidic residues" evidence="1">
    <location>
        <begin position="110"/>
        <end position="122"/>
    </location>
</feature>
<feature type="compositionally biased region" description="Low complexity" evidence="1">
    <location>
        <begin position="128"/>
        <end position="138"/>
    </location>
</feature>
<evidence type="ECO:0000256" key="1">
    <source>
        <dbReference type="SAM" id="MobiDB-lite"/>
    </source>
</evidence>
<evidence type="ECO:0000313" key="2">
    <source>
        <dbReference type="EMBL" id="GBP54526.1"/>
    </source>
</evidence>
<comment type="caution">
    <text evidence="2">The sequence shown here is derived from an EMBL/GenBank/DDBJ whole genome shotgun (WGS) entry which is preliminary data.</text>
</comment>
<gene>
    <name evidence="2" type="ORF">EVAR_43396_1</name>
</gene>